<name>A0A7S1FXK9_9STRA</name>
<protein>
    <submittedName>
        <fullName evidence="1">Uncharacterized protein</fullName>
    </submittedName>
</protein>
<dbReference type="EMBL" id="HBFR01031734">
    <property type="protein sequence ID" value="CAD8895806.1"/>
    <property type="molecule type" value="Transcribed_RNA"/>
</dbReference>
<organism evidence="1">
    <name type="scientific">Corethron hystrix</name>
    <dbReference type="NCBI Taxonomy" id="216773"/>
    <lineage>
        <taxon>Eukaryota</taxon>
        <taxon>Sar</taxon>
        <taxon>Stramenopiles</taxon>
        <taxon>Ochrophyta</taxon>
        <taxon>Bacillariophyta</taxon>
        <taxon>Coscinodiscophyceae</taxon>
        <taxon>Corethrophycidae</taxon>
        <taxon>Corethrales</taxon>
        <taxon>Corethraceae</taxon>
        <taxon>Corethron</taxon>
    </lineage>
</organism>
<sequence length="216" mass="24730">MRPPLLMPRYIQSTILVRREIKQWMKMFIRYISSRSRGNGGFNFLQLAIGILALMAGQGREVDAFTTKTPSELMLSTRSTNYHYRRHEHHLFQRHESSVPSSTTNMYATKNKDVDRKEGQNDDPLAVFGPLRLIVPFLFLGQICFLAVAKQTSGLDALTQYGELGNAYIRRNGGYDQSRSFLERQRITSAGQKIWVDNVLRDIRNGGPVRPPLEEP</sequence>
<gene>
    <name evidence="1" type="ORF">CHYS00102_LOCUS23020</name>
</gene>
<reference evidence="1" key="1">
    <citation type="submission" date="2021-01" db="EMBL/GenBank/DDBJ databases">
        <authorList>
            <person name="Corre E."/>
            <person name="Pelletier E."/>
            <person name="Niang G."/>
            <person name="Scheremetjew M."/>
            <person name="Finn R."/>
            <person name="Kale V."/>
            <person name="Holt S."/>
            <person name="Cochrane G."/>
            <person name="Meng A."/>
            <person name="Brown T."/>
            <person name="Cohen L."/>
        </authorList>
    </citation>
    <scope>NUCLEOTIDE SEQUENCE</scope>
    <source>
        <strain evidence="1">308</strain>
    </source>
</reference>
<proteinExistence type="predicted"/>
<dbReference type="AlphaFoldDB" id="A0A7S1FXK9"/>
<evidence type="ECO:0000313" key="1">
    <source>
        <dbReference type="EMBL" id="CAD8895806.1"/>
    </source>
</evidence>
<accession>A0A7S1FXK9</accession>